<dbReference type="InterPro" id="IPR019546">
    <property type="entry name" value="TAT_signal_bac_arc"/>
</dbReference>
<proteinExistence type="predicted"/>
<dbReference type="InterPro" id="IPR006311">
    <property type="entry name" value="TAT_signal"/>
</dbReference>
<dbReference type="AlphaFoldDB" id="A0A382NC68"/>
<dbReference type="PROSITE" id="PS51318">
    <property type="entry name" value="TAT"/>
    <property type="match status" value="1"/>
</dbReference>
<accession>A0A382NC68</accession>
<dbReference type="EMBL" id="UINC01099491">
    <property type="protein sequence ID" value="SVC58804.1"/>
    <property type="molecule type" value="Genomic_DNA"/>
</dbReference>
<organism evidence="1">
    <name type="scientific">marine metagenome</name>
    <dbReference type="NCBI Taxonomy" id="408172"/>
    <lineage>
        <taxon>unclassified sequences</taxon>
        <taxon>metagenomes</taxon>
        <taxon>ecological metagenomes</taxon>
    </lineage>
</organism>
<dbReference type="NCBIfam" id="TIGR01409">
    <property type="entry name" value="TAT_signal_seq"/>
    <property type="match status" value="1"/>
</dbReference>
<feature type="non-terminal residue" evidence="1">
    <location>
        <position position="45"/>
    </location>
</feature>
<reference evidence="1" key="1">
    <citation type="submission" date="2018-05" db="EMBL/GenBank/DDBJ databases">
        <authorList>
            <person name="Lanie J.A."/>
            <person name="Ng W.-L."/>
            <person name="Kazmierczak K.M."/>
            <person name="Andrzejewski T.M."/>
            <person name="Davidsen T.M."/>
            <person name="Wayne K.J."/>
            <person name="Tettelin H."/>
            <person name="Glass J.I."/>
            <person name="Rusch D."/>
            <person name="Podicherti R."/>
            <person name="Tsui H.-C.T."/>
            <person name="Winkler M.E."/>
        </authorList>
    </citation>
    <scope>NUCLEOTIDE SEQUENCE</scope>
</reference>
<name>A0A382NC68_9ZZZZ</name>
<gene>
    <name evidence="1" type="ORF">METZ01_LOCUS311658</name>
</gene>
<protein>
    <submittedName>
        <fullName evidence="1">Uncharacterized protein</fullName>
    </submittedName>
</protein>
<evidence type="ECO:0000313" key="1">
    <source>
        <dbReference type="EMBL" id="SVC58804.1"/>
    </source>
</evidence>
<sequence length="45" mass="4715">MTDPANKPRRHFLGRTGASTALLALAPGVKLVDLALAKDEDEPAS</sequence>